<protein>
    <submittedName>
        <fullName evidence="1">N-formylglutamate deformylase</fullName>
        <ecNumber evidence="1">3.5.1.68</ecNumber>
    </submittedName>
</protein>
<dbReference type="Proteomes" id="UP000469011">
    <property type="component" value="Unassembled WGS sequence"/>
</dbReference>
<evidence type="ECO:0000313" key="2">
    <source>
        <dbReference type="Proteomes" id="UP000469011"/>
    </source>
</evidence>
<dbReference type="Gene3D" id="3.40.630.40">
    <property type="entry name" value="Zn-dependent exopeptidases"/>
    <property type="match status" value="1"/>
</dbReference>
<dbReference type="EMBL" id="JAAAMG010000007">
    <property type="protein sequence ID" value="NDW04943.1"/>
    <property type="molecule type" value="Genomic_DNA"/>
</dbReference>
<dbReference type="SUPFAM" id="SSF53187">
    <property type="entry name" value="Zn-dependent exopeptidases"/>
    <property type="match status" value="1"/>
</dbReference>
<organism evidence="1 2">
    <name type="scientific">Jiella pacifica</name>
    <dbReference type="NCBI Taxonomy" id="2696469"/>
    <lineage>
        <taxon>Bacteria</taxon>
        <taxon>Pseudomonadati</taxon>
        <taxon>Pseudomonadota</taxon>
        <taxon>Alphaproteobacteria</taxon>
        <taxon>Hyphomicrobiales</taxon>
        <taxon>Aurantimonadaceae</taxon>
        <taxon>Jiella</taxon>
    </lineage>
</organism>
<comment type="caution">
    <text evidence="1">The sequence shown here is derived from an EMBL/GenBank/DDBJ whole genome shotgun (WGS) entry which is preliminary data.</text>
</comment>
<proteinExistence type="predicted"/>
<dbReference type="EC" id="3.5.1.68" evidence="1"/>
<gene>
    <name evidence="1" type="primary">hutG</name>
    <name evidence="1" type="ORF">GTK09_10920</name>
</gene>
<dbReference type="Pfam" id="PF05013">
    <property type="entry name" value="FGase"/>
    <property type="match status" value="1"/>
</dbReference>
<sequence length="272" mass="29700">MNDWLTIRRGNAPLLVSLPHTGTEIPAELQGGLVSLWLARRDADWWIDRLYGFAEELDATIVRTAISRTVIDVNRDPSGVSLYPGQATTELCPTTSFDGEPLYEPGREPDAAEIARRKALYHEPYHAALKAELARLRALHPRIVLYDCHSIRSVIPRLFDGELPQFNIGTNSGASCDPALQAAIEAVTAASGLSSISNGRFKGGFITRFFGDPASGVHAVQMELACRGYMEEPEDVAPDAWPTAFAPDRAAPMIEILRAVIAACFAFAKPVR</sequence>
<dbReference type="AlphaFoldDB" id="A0A6N9T0Q4"/>
<keyword evidence="1" id="KW-0378">Hydrolase</keyword>
<evidence type="ECO:0000313" key="1">
    <source>
        <dbReference type="EMBL" id="NDW04943.1"/>
    </source>
</evidence>
<dbReference type="GO" id="GO:0050129">
    <property type="term" value="F:N-formylglutamate deformylase activity"/>
    <property type="evidence" value="ECO:0007669"/>
    <property type="project" value="UniProtKB-EC"/>
</dbReference>
<dbReference type="InterPro" id="IPR007709">
    <property type="entry name" value="N-FG_amidohydro"/>
</dbReference>
<accession>A0A6N9T0Q4</accession>
<reference evidence="1 2" key="1">
    <citation type="submission" date="2020-01" db="EMBL/GenBank/DDBJ databases">
        <title>Jiella pacifica sp. nov.</title>
        <authorList>
            <person name="Xue Z."/>
            <person name="Zhu S."/>
            <person name="Chen J."/>
            <person name="Yang J."/>
        </authorList>
    </citation>
    <scope>NUCLEOTIDE SEQUENCE [LARGE SCALE GENOMIC DNA]</scope>
    <source>
        <strain evidence="1 2">40Bstr34</strain>
    </source>
</reference>
<name>A0A6N9T0Q4_9HYPH</name>
<dbReference type="RefSeq" id="WP_163463186.1">
    <property type="nucleotide sequence ID" value="NZ_JAAAMG010000007.1"/>
</dbReference>
<dbReference type="InterPro" id="IPR010247">
    <property type="entry name" value="HutG_amidohyd"/>
</dbReference>
<keyword evidence="2" id="KW-1185">Reference proteome</keyword>
<dbReference type="NCBIfam" id="TIGR02017">
    <property type="entry name" value="hutG_amidohyd"/>
    <property type="match status" value="1"/>
</dbReference>